<name>A0ABN0UTM1_9PSEU</name>
<evidence type="ECO:0000313" key="1">
    <source>
        <dbReference type="EMBL" id="GAA0261043.1"/>
    </source>
</evidence>
<organism evidence="1 2">
    <name type="scientific">Saccharothrix mutabilis subsp. mutabilis</name>
    <dbReference type="NCBI Taxonomy" id="66855"/>
    <lineage>
        <taxon>Bacteria</taxon>
        <taxon>Bacillati</taxon>
        <taxon>Actinomycetota</taxon>
        <taxon>Actinomycetes</taxon>
        <taxon>Pseudonocardiales</taxon>
        <taxon>Pseudonocardiaceae</taxon>
        <taxon>Saccharothrix</taxon>
    </lineage>
</organism>
<dbReference type="EMBL" id="BAAABU010000031">
    <property type="protein sequence ID" value="GAA0261043.1"/>
    <property type="molecule type" value="Genomic_DNA"/>
</dbReference>
<gene>
    <name evidence="1" type="ORF">GCM10010492_72590</name>
</gene>
<keyword evidence="2" id="KW-1185">Reference proteome</keyword>
<comment type="caution">
    <text evidence="1">The sequence shown here is derived from an EMBL/GenBank/DDBJ whole genome shotgun (WGS) entry which is preliminary data.</text>
</comment>
<evidence type="ECO:0000313" key="2">
    <source>
        <dbReference type="Proteomes" id="UP001500416"/>
    </source>
</evidence>
<reference evidence="1 2" key="1">
    <citation type="journal article" date="2019" name="Int. J. Syst. Evol. Microbiol.">
        <title>The Global Catalogue of Microorganisms (GCM) 10K type strain sequencing project: providing services to taxonomists for standard genome sequencing and annotation.</title>
        <authorList>
            <consortium name="The Broad Institute Genomics Platform"/>
            <consortium name="The Broad Institute Genome Sequencing Center for Infectious Disease"/>
            <person name="Wu L."/>
            <person name="Ma J."/>
        </authorList>
    </citation>
    <scope>NUCLEOTIDE SEQUENCE [LARGE SCALE GENOMIC DNA]</scope>
    <source>
        <strain evidence="1 2">JCM 3380</strain>
    </source>
</reference>
<protein>
    <submittedName>
        <fullName evidence="1">Uncharacterized protein</fullName>
    </submittedName>
</protein>
<accession>A0ABN0UTM1</accession>
<proteinExistence type="predicted"/>
<dbReference type="RefSeq" id="WP_343939631.1">
    <property type="nucleotide sequence ID" value="NZ_BAAABU010000031.1"/>
</dbReference>
<sequence length="69" mass="8152">MTTRADIRAFIRRHHPDVGGDPEFFARGLADLRAARRDGTGSRFDAPVFVVRRTWWTRLFTRRPRRVLD</sequence>
<dbReference type="Proteomes" id="UP001500416">
    <property type="component" value="Unassembled WGS sequence"/>
</dbReference>